<proteinExistence type="predicted"/>
<sequence length="208" mass="23579">MDRSSSLAIREEGNANFTLGAQRDLETRLGHVYQLEDDVVRLWIEYYMLELARNDVEESLWPRLIMVQKKEMWPKLPGPEVTKSCWLEKTYMKIRNDIGRLRDCATLVMQRFYLGIFEIFAIAVRNLVPRFSRMLERCQGKIYDIGVPVGSGFPLLFCVLLGLLALAIVAACAFRAEELPLVVSCWMAAKVMAGVSDVDVLLGGILST</sequence>
<accession>A0ABQ5E9Q1</accession>
<feature type="transmembrane region" description="Helical" evidence="1">
    <location>
        <begin position="152"/>
        <end position="174"/>
    </location>
</feature>
<keyword evidence="1" id="KW-0472">Membrane</keyword>
<protein>
    <submittedName>
        <fullName evidence="2">Uncharacterized protein</fullName>
    </submittedName>
</protein>
<dbReference type="EMBL" id="BQNB010016084">
    <property type="protein sequence ID" value="GJT47625.1"/>
    <property type="molecule type" value="Genomic_DNA"/>
</dbReference>
<feature type="transmembrane region" description="Helical" evidence="1">
    <location>
        <begin position="112"/>
        <end position="132"/>
    </location>
</feature>
<keyword evidence="1" id="KW-0812">Transmembrane</keyword>
<keyword evidence="3" id="KW-1185">Reference proteome</keyword>
<dbReference type="Proteomes" id="UP001151760">
    <property type="component" value="Unassembled WGS sequence"/>
</dbReference>
<reference evidence="2" key="2">
    <citation type="submission" date="2022-01" db="EMBL/GenBank/DDBJ databases">
        <authorList>
            <person name="Yamashiro T."/>
            <person name="Shiraishi A."/>
            <person name="Satake H."/>
            <person name="Nakayama K."/>
        </authorList>
    </citation>
    <scope>NUCLEOTIDE SEQUENCE</scope>
</reference>
<evidence type="ECO:0000256" key="1">
    <source>
        <dbReference type="SAM" id="Phobius"/>
    </source>
</evidence>
<organism evidence="2 3">
    <name type="scientific">Tanacetum coccineum</name>
    <dbReference type="NCBI Taxonomy" id="301880"/>
    <lineage>
        <taxon>Eukaryota</taxon>
        <taxon>Viridiplantae</taxon>
        <taxon>Streptophyta</taxon>
        <taxon>Embryophyta</taxon>
        <taxon>Tracheophyta</taxon>
        <taxon>Spermatophyta</taxon>
        <taxon>Magnoliopsida</taxon>
        <taxon>eudicotyledons</taxon>
        <taxon>Gunneridae</taxon>
        <taxon>Pentapetalae</taxon>
        <taxon>asterids</taxon>
        <taxon>campanulids</taxon>
        <taxon>Asterales</taxon>
        <taxon>Asteraceae</taxon>
        <taxon>Asteroideae</taxon>
        <taxon>Anthemideae</taxon>
        <taxon>Anthemidinae</taxon>
        <taxon>Tanacetum</taxon>
    </lineage>
</organism>
<comment type="caution">
    <text evidence="2">The sequence shown here is derived from an EMBL/GenBank/DDBJ whole genome shotgun (WGS) entry which is preliminary data.</text>
</comment>
<name>A0ABQ5E9Q1_9ASTR</name>
<evidence type="ECO:0000313" key="2">
    <source>
        <dbReference type="EMBL" id="GJT47625.1"/>
    </source>
</evidence>
<evidence type="ECO:0000313" key="3">
    <source>
        <dbReference type="Proteomes" id="UP001151760"/>
    </source>
</evidence>
<reference evidence="2" key="1">
    <citation type="journal article" date="2022" name="Int. J. Mol. Sci.">
        <title>Draft Genome of Tanacetum Coccineum: Genomic Comparison of Closely Related Tanacetum-Family Plants.</title>
        <authorList>
            <person name="Yamashiro T."/>
            <person name="Shiraishi A."/>
            <person name="Nakayama K."/>
            <person name="Satake H."/>
        </authorList>
    </citation>
    <scope>NUCLEOTIDE SEQUENCE</scope>
</reference>
<keyword evidence="1" id="KW-1133">Transmembrane helix</keyword>
<gene>
    <name evidence="2" type="ORF">Tco_0973782</name>
</gene>